<keyword evidence="1" id="KW-1133">Transmembrane helix</keyword>
<dbReference type="STRING" id="927083.DB32_006584"/>
<gene>
    <name evidence="2" type="ORF">DB32_006584</name>
</gene>
<protein>
    <submittedName>
        <fullName evidence="2">Uncharacterized protein</fullName>
    </submittedName>
</protein>
<dbReference type="KEGG" id="samy:DB32_006584"/>
<proteinExistence type="predicted"/>
<dbReference type="AlphaFoldDB" id="A0A0F6YLG5"/>
<reference evidence="2 3" key="1">
    <citation type="submission" date="2015-03" db="EMBL/GenBank/DDBJ databases">
        <title>Genome assembly of Sandaracinus amylolyticus DSM 53668.</title>
        <authorList>
            <person name="Sharma G."/>
            <person name="Subramanian S."/>
        </authorList>
    </citation>
    <scope>NUCLEOTIDE SEQUENCE [LARGE SCALE GENOMIC DNA]</scope>
    <source>
        <strain evidence="2 3">DSM 53668</strain>
    </source>
</reference>
<evidence type="ECO:0000313" key="3">
    <source>
        <dbReference type="Proteomes" id="UP000034883"/>
    </source>
</evidence>
<evidence type="ECO:0000313" key="2">
    <source>
        <dbReference type="EMBL" id="AKF09435.1"/>
    </source>
</evidence>
<name>A0A0F6YLG5_9BACT</name>
<keyword evidence="1" id="KW-0472">Membrane</keyword>
<keyword evidence="3" id="KW-1185">Reference proteome</keyword>
<accession>A0A0F6YLG5</accession>
<organism evidence="2 3">
    <name type="scientific">Sandaracinus amylolyticus</name>
    <dbReference type="NCBI Taxonomy" id="927083"/>
    <lineage>
        <taxon>Bacteria</taxon>
        <taxon>Pseudomonadati</taxon>
        <taxon>Myxococcota</taxon>
        <taxon>Polyangia</taxon>
        <taxon>Polyangiales</taxon>
        <taxon>Sandaracinaceae</taxon>
        <taxon>Sandaracinus</taxon>
    </lineage>
</organism>
<keyword evidence="1" id="KW-0812">Transmembrane</keyword>
<sequence length="93" mass="9490">MLTFILIVIGLIVSCTGFALIGSRIGSKIEEKNLGSGTVETSINEGMSASVLGGALGIIPFLVFVVALVVLVITNPAHPEEHGSSSESAEAAH</sequence>
<dbReference type="RefSeq" id="WP_053236479.1">
    <property type="nucleotide sequence ID" value="NZ_CP011125.1"/>
</dbReference>
<dbReference type="Proteomes" id="UP000034883">
    <property type="component" value="Chromosome"/>
</dbReference>
<feature type="transmembrane region" description="Helical" evidence="1">
    <location>
        <begin position="51"/>
        <end position="73"/>
    </location>
</feature>
<dbReference type="EMBL" id="CP011125">
    <property type="protein sequence ID" value="AKF09435.1"/>
    <property type="molecule type" value="Genomic_DNA"/>
</dbReference>
<evidence type="ECO:0000256" key="1">
    <source>
        <dbReference type="SAM" id="Phobius"/>
    </source>
</evidence>